<gene>
    <name evidence="1" type="ORF">DP114_20305</name>
</gene>
<evidence type="ECO:0000313" key="1">
    <source>
        <dbReference type="EMBL" id="QDL09912.1"/>
    </source>
</evidence>
<dbReference type="AlphaFoldDB" id="A0A856MH37"/>
<reference evidence="1 2" key="1">
    <citation type="submission" date="2018-06" db="EMBL/GenBank/DDBJ databases">
        <title>Comparative genomics of Brasilonema spp. strains.</title>
        <authorList>
            <person name="Alvarenga D.O."/>
            <person name="Fiore M.F."/>
            <person name="Varani A.M."/>
        </authorList>
    </citation>
    <scope>NUCLEOTIDE SEQUENCE [LARGE SCALE GENOMIC DNA]</scope>
    <source>
        <strain evidence="1 2">CENA114</strain>
    </source>
</reference>
<proteinExistence type="predicted"/>
<dbReference type="EMBL" id="CP030118">
    <property type="protein sequence ID" value="QDL09912.1"/>
    <property type="molecule type" value="Genomic_DNA"/>
</dbReference>
<evidence type="ECO:0000313" key="2">
    <source>
        <dbReference type="Proteomes" id="UP000503129"/>
    </source>
</evidence>
<organism evidence="1 2">
    <name type="scientific">Brasilonema sennae CENA114</name>
    <dbReference type="NCBI Taxonomy" id="415709"/>
    <lineage>
        <taxon>Bacteria</taxon>
        <taxon>Bacillati</taxon>
        <taxon>Cyanobacteriota</taxon>
        <taxon>Cyanophyceae</taxon>
        <taxon>Nostocales</taxon>
        <taxon>Scytonemataceae</taxon>
        <taxon>Brasilonema</taxon>
        <taxon>Bromeliae group (in: Brasilonema)</taxon>
    </lineage>
</organism>
<protein>
    <submittedName>
        <fullName evidence="1">Uncharacterized protein</fullName>
    </submittedName>
</protein>
<dbReference type="Proteomes" id="UP000503129">
    <property type="component" value="Chromosome"/>
</dbReference>
<keyword evidence="2" id="KW-1185">Reference proteome</keyword>
<accession>A0A856MH37</accession>
<sequence length="64" mass="7592">MKSIFLTFLLILTLFNILNIFFVSAISLKIKLDCAIDYTFVWDRFAVFLTYTSRGSQKKGLYWR</sequence>
<dbReference type="KEGG" id="bsen:DP114_20305"/>
<name>A0A856MH37_9CYAN</name>